<evidence type="ECO:0000256" key="3">
    <source>
        <dbReference type="ARBA" id="ARBA00011738"/>
    </source>
</evidence>
<keyword evidence="13" id="KW-1185">Reference proteome</keyword>
<feature type="region of interest" description="Disordered" evidence="11">
    <location>
        <begin position="1"/>
        <end position="26"/>
    </location>
</feature>
<dbReference type="PANTHER" id="PTHR33202">
    <property type="entry name" value="ZINC UPTAKE REGULATION PROTEIN"/>
    <property type="match status" value="1"/>
</dbReference>
<dbReference type="SUPFAM" id="SSF46785">
    <property type="entry name" value="Winged helix' DNA-binding domain"/>
    <property type="match status" value="1"/>
</dbReference>
<dbReference type="CDD" id="cd07153">
    <property type="entry name" value="Fur_like"/>
    <property type="match status" value="1"/>
</dbReference>
<dbReference type="InterPro" id="IPR036390">
    <property type="entry name" value="WH_DNA-bd_sf"/>
</dbReference>
<comment type="subcellular location">
    <subcellularLocation>
        <location evidence="1">Cytoplasm</location>
    </subcellularLocation>
</comment>
<evidence type="ECO:0000256" key="10">
    <source>
        <dbReference type="ARBA" id="ARBA00023163"/>
    </source>
</evidence>
<name>A0ABP8WC26_9ACTN</name>
<evidence type="ECO:0000256" key="9">
    <source>
        <dbReference type="ARBA" id="ARBA00023125"/>
    </source>
</evidence>
<dbReference type="Gene3D" id="3.30.1490.190">
    <property type="match status" value="1"/>
</dbReference>
<dbReference type="EMBL" id="BAABIM010000002">
    <property type="protein sequence ID" value="GAA4684721.1"/>
    <property type="molecule type" value="Genomic_DNA"/>
</dbReference>
<proteinExistence type="inferred from homology"/>
<protein>
    <submittedName>
        <fullName evidence="12">Fur family transcriptional regulator</fullName>
    </submittedName>
</protein>
<comment type="caution">
    <text evidence="12">The sequence shown here is derived from an EMBL/GenBank/DDBJ whole genome shotgun (WGS) entry which is preliminary data.</text>
</comment>
<keyword evidence="6" id="KW-0479">Metal-binding</keyword>
<evidence type="ECO:0000313" key="13">
    <source>
        <dbReference type="Proteomes" id="UP001500621"/>
    </source>
</evidence>
<keyword evidence="7" id="KW-0862">Zinc</keyword>
<organism evidence="12 13">
    <name type="scientific">Nocardioides nanhaiensis</name>
    <dbReference type="NCBI Taxonomy" id="1476871"/>
    <lineage>
        <taxon>Bacteria</taxon>
        <taxon>Bacillati</taxon>
        <taxon>Actinomycetota</taxon>
        <taxon>Actinomycetes</taxon>
        <taxon>Propionibacteriales</taxon>
        <taxon>Nocardioidaceae</taxon>
        <taxon>Nocardioides</taxon>
    </lineage>
</organism>
<dbReference type="InterPro" id="IPR036388">
    <property type="entry name" value="WH-like_DNA-bd_sf"/>
</dbReference>
<sequence length="136" mass="14718">MSSSPDVAPAQRSTRQRRAVSAQLAASDDFRSAQDIHEALRREGEAVGLATVYRALQALADAGEVDVLNHAGEAVYRRCSETHHHHLVCRQCGATVEIEGPAVERWTTATAQQHGYAEVSHTLELFGLCPACQRAG</sequence>
<keyword evidence="10" id="KW-0804">Transcription</keyword>
<keyword evidence="4" id="KW-0963">Cytoplasm</keyword>
<dbReference type="RefSeq" id="WP_345265817.1">
    <property type="nucleotide sequence ID" value="NZ_BAABIM010000002.1"/>
</dbReference>
<evidence type="ECO:0000256" key="8">
    <source>
        <dbReference type="ARBA" id="ARBA00023015"/>
    </source>
</evidence>
<dbReference type="InterPro" id="IPR002481">
    <property type="entry name" value="FUR"/>
</dbReference>
<evidence type="ECO:0000256" key="5">
    <source>
        <dbReference type="ARBA" id="ARBA00022491"/>
    </source>
</evidence>
<evidence type="ECO:0000256" key="4">
    <source>
        <dbReference type="ARBA" id="ARBA00022490"/>
    </source>
</evidence>
<dbReference type="Pfam" id="PF01475">
    <property type="entry name" value="FUR"/>
    <property type="match status" value="1"/>
</dbReference>
<dbReference type="InterPro" id="IPR043135">
    <property type="entry name" value="Fur_C"/>
</dbReference>
<evidence type="ECO:0000256" key="7">
    <source>
        <dbReference type="ARBA" id="ARBA00022833"/>
    </source>
</evidence>
<keyword evidence="5" id="KW-0678">Repressor</keyword>
<dbReference type="PANTHER" id="PTHR33202:SF2">
    <property type="entry name" value="FERRIC UPTAKE REGULATION PROTEIN"/>
    <property type="match status" value="1"/>
</dbReference>
<evidence type="ECO:0000256" key="6">
    <source>
        <dbReference type="ARBA" id="ARBA00022723"/>
    </source>
</evidence>
<dbReference type="Proteomes" id="UP001500621">
    <property type="component" value="Unassembled WGS sequence"/>
</dbReference>
<reference evidence="13" key="1">
    <citation type="journal article" date="2019" name="Int. J. Syst. Evol. Microbiol.">
        <title>The Global Catalogue of Microorganisms (GCM) 10K type strain sequencing project: providing services to taxonomists for standard genome sequencing and annotation.</title>
        <authorList>
            <consortium name="The Broad Institute Genomics Platform"/>
            <consortium name="The Broad Institute Genome Sequencing Center for Infectious Disease"/>
            <person name="Wu L."/>
            <person name="Ma J."/>
        </authorList>
    </citation>
    <scope>NUCLEOTIDE SEQUENCE [LARGE SCALE GENOMIC DNA]</scope>
    <source>
        <strain evidence="13">JCM 18127</strain>
    </source>
</reference>
<keyword evidence="9" id="KW-0238">DNA-binding</keyword>
<dbReference type="Gene3D" id="1.10.10.10">
    <property type="entry name" value="Winged helix-like DNA-binding domain superfamily/Winged helix DNA-binding domain"/>
    <property type="match status" value="1"/>
</dbReference>
<gene>
    <name evidence="12" type="ORF">GCM10023226_22710</name>
</gene>
<evidence type="ECO:0000256" key="2">
    <source>
        <dbReference type="ARBA" id="ARBA00007957"/>
    </source>
</evidence>
<evidence type="ECO:0000256" key="1">
    <source>
        <dbReference type="ARBA" id="ARBA00004496"/>
    </source>
</evidence>
<evidence type="ECO:0000256" key="11">
    <source>
        <dbReference type="SAM" id="MobiDB-lite"/>
    </source>
</evidence>
<keyword evidence="8" id="KW-0805">Transcription regulation</keyword>
<comment type="similarity">
    <text evidence="2">Belongs to the Fur family.</text>
</comment>
<accession>A0ABP8WC26</accession>
<comment type="subunit">
    <text evidence="3">Homodimer.</text>
</comment>
<evidence type="ECO:0000313" key="12">
    <source>
        <dbReference type="EMBL" id="GAA4684721.1"/>
    </source>
</evidence>